<proteinExistence type="predicted"/>
<sequence length="148" mass="16833">MRILINPRSEIVHSFLTGYTRFLLSSLSATIYRWPAVHSGISIRQILTASGRLPLKDICLIQMVVNTWKKLRKKRGIQAWVLEGDCRQNVKHREVRVLSLRFLVRIPSDSPPGTHRSTLPYCLVVLSAYSSLTSSPLGPTLQFPLFFT</sequence>
<evidence type="ECO:0000313" key="2">
    <source>
        <dbReference type="Proteomes" id="UP000078540"/>
    </source>
</evidence>
<organism evidence="1 2">
    <name type="scientific">Atta colombica</name>
    <dbReference type="NCBI Taxonomy" id="520822"/>
    <lineage>
        <taxon>Eukaryota</taxon>
        <taxon>Metazoa</taxon>
        <taxon>Ecdysozoa</taxon>
        <taxon>Arthropoda</taxon>
        <taxon>Hexapoda</taxon>
        <taxon>Insecta</taxon>
        <taxon>Pterygota</taxon>
        <taxon>Neoptera</taxon>
        <taxon>Endopterygota</taxon>
        <taxon>Hymenoptera</taxon>
        <taxon>Apocrita</taxon>
        <taxon>Aculeata</taxon>
        <taxon>Formicoidea</taxon>
        <taxon>Formicidae</taxon>
        <taxon>Myrmicinae</taxon>
        <taxon>Atta</taxon>
    </lineage>
</organism>
<reference evidence="1 2" key="1">
    <citation type="submission" date="2015-09" db="EMBL/GenBank/DDBJ databases">
        <title>Atta colombica WGS genome.</title>
        <authorList>
            <person name="Nygaard S."/>
            <person name="Hu H."/>
            <person name="Boomsma J."/>
            <person name="Zhang G."/>
        </authorList>
    </citation>
    <scope>NUCLEOTIDE SEQUENCE [LARGE SCALE GENOMIC DNA]</scope>
    <source>
        <strain evidence="1">Treedump-2</strain>
        <tissue evidence="1">Whole body</tissue>
    </source>
</reference>
<evidence type="ECO:0000313" key="1">
    <source>
        <dbReference type="EMBL" id="KYM78679.1"/>
    </source>
</evidence>
<name>A0A151HZR2_9HYME</name>
<accession>A0A151HZR2</accession>
<dbReference type="AlphaFoldDB" id="A0A151HZR2"/>
<protein>
    <submittedName>
        <fullName evidence="1">Uncharacterized protein</fullName>
    </submittedName>
</protein>
<keyword evidence="2" id="KW-1185">Reference proteome</keyword>
<dbReference type="EMBL" id="KQ976642">
    <property type="protein sequence ID" value="KYM78679.1"/>
    <property type="molecule type" value="Genomic_DNA"/>
</dbReference>
<dbReference type="Proteomes" id="UP000078540">
    <property type="component" value="Unassembled WGS sequence"/>
</dbReference>
<gene>
    <name evidence="1" type="ORF">ALC53_10896</name>
</gene>